<evidence type="ECO:0000313" key="3">
    <source>
        <dbReference type="EMBL" id="KAL3230445.1"/>
    </source>
</evidence>
<name>A0ABR4NQA8_9SACH</name>
<dbReference type="InterPro" id="IPR011993">
    <property type="entry name" value="PH-like_dom_sf"/>
</dbReference>
<dbReference type="SUPFAM" id="SSF50729">
    <property type="entry name" value="PH domain-like"/>
    <property type="match status" value="1"/>
</dbReference>
<feature type="domain" description="PH" evidence="2">
    <location>
        <begin position="70"/>
        <end position="202"/>
    </location>
</feature>
<feature type="region of interest" description="Disordered" evidence="1">
    <location>
        <begin position="849"/>
        <end position="869"/>
    </location>
</feature>
<dbReference type="Pfam" id="PF25381">
    <property type="entry name" value="PH_26"/>
    <property type="match status" value="1"/>
</dbReference>
<evidence type="ECO:0000256" key="1">
    <source>
        <dbReference type="SAM" id="MobiDB-lite"/>
    </source>
</evidence>
<dbReference type="SMART" id="SM00233">
    <property type="entry name" value="PH"/>
    <property type="match status" value="1"/>
</dbReference>
<gene>
    <name evidence="3" type="ORF">RNJ44_00894</name>
</gene>
<feature type="compositionally biased region" description="Polar residues" evidence="1">
    <location>
        <begin position="988"/>
        <end position="997"/>
    </location>
</feature>
<feature type="compositionally biased region" description="Polar residues" evidence="1">
    <location>
        <begin position="855"/>
        <end position="869"/>
    </location>
</feature>
<dbReference type="EMBL" id="JBEVYD010000009">
    <property type="protein sequence ID" value="KAL3230445.1"/>
    <property type="molecule type" value="Genomic_DNA"/>
</dbReference>
<evidence type="ECO:0000313" key="4">
    <source>
        <dbReference type="Proteomes" id="UP001623330"/>
    </source>
</evidence>
<reference evidence="3 4" key="1">
    <citation type="submission" date="2024-05" db="EMBL/GenBank/DDBJ databases">
        <title>Long read based assembly of the Candida bracarensis genome reveals expanded adhesin content.</title>
        <authorList>
            <person name="Marcet-Houben M."/>
            <person name="Ksiezopolska E."/>
            <person name="Gabaldon T."/>
        </authorList>
    </citation>
    <scope>NUCLEOTIDE SEQUENCE [LARGE SCALE GENOMIC DNA]</scope>
    <source>
        <strain evidence="3 4">CBM6</strain>
    </source>
</reference>
<sequence length="1024" mass="113367">MKRIFSGSKSPDGVSKSPTKSPIIGKSPIMSKSPMLGKSILKNSEMGSPRSNISPELVPIVTLLTAHTHRRYQEGVILFLQDLKGDGSVGGRQWKEVYAVLIGTQLALWDAREIAELNASDREDPLKVSAKLKQAVSKPTYINFTDSTLKPLGAMDRAVTESGKKLENVLVVSSTLKNRYFLQFSNKESFSEWHAAFRLSLYECTSLNMAYTGAFLSSRGSKLSDIKIQLADTKHDYEEWVSVRFGAGMPWKRCYAVVSQPAKKRSVGEINFYESDKKIKKSNSMAKVVSADYVYAIYPSSVKLIDDSTIIKLEGQISFEKKEDPQDTTVFIMPEKHNAVPGYDTVIRFMIKAFNAFKLYGRPKKLISDKRDMESLIFALPVLPHIYYLEIDDLLSLANSAASLVWDNKEWWTQIRGILQRKLNEGYSGCGSIVDASNILESPLLGSGDLFDAKSITSPRSVSQPIFQGKNASNSIENLLKQSPEKSANSPSHSTDQRRIVSEKVSPTKYGVNKDSKLPPNPYQKQNNNLQSNYNMNSSDSIPVIPPLPNSNYHRTKSSQNNMNNRRPDELDIKDSNFNAYGNNNYLSVKKSDDDKKLSVASDLASLIEKYSLSEEGEVKHDISLNDPNMIRNGREQYYQQSHPKSNQTNDVSSDEFSDLARSINELGMENGKGYINKKGFASSSSLPKKDGPDDSNLFDPDYLVQNDVINNDAYGNFNNPYSSKFEGELISPKIPQQKTPYPLEPSEMNNEVRKSPDRNGLLATGANPYKATVNNPTMNERDYSPQMMQPPPTNMMNNGRNSPGIQQVSTPPAQMGIGMNQGITPGSWPGQNGNAQINNQQMNRPPPMNGGFRGNNTPSPVKNGSSPMSSIPPGQGYVNNGMRPPPHMGANGPMRGSPRQQPMTMPMPVQGQMGMPQNGMHPNGMQMGVPGQRPVPMGMPGQIPGQMPLPNMQRPPMGMQNVNMPPYGYQPPSGQQYMRGMPPQQMRGPTNNNNVKGSKRPMAKGGFSQFMPPTNQSANPYSN</sequence>
<proteinExistence type="predicted"/>
<feature type="compositionally biased region" description="Polar residues" evidence="1">
    <location>
        <begin position="1012"/>
        <end position="1024"/>
    </location>
</feature>
<dbReference type="Proteomes" id="UP001623330">
    <property type="component" value="Unassembled WGS sequence"/>
</dbReference>
<feature type="compositionally biased region" description="Polar residues" evidence="1">
    <location>
        <begin position="550"/>
        <end position="565"/>
    </location>
</feature>
<feature type="compositionally biased region" description="Basic and acidic residues" evidence="1">
    <location>
        <begin position="566"/>
        <end position="575"/>
    </location>
</feature>
<accession>A0ABR4NQA8</accession>
<dbReference type="Gene3D" id="2.30.29.30">
    <property type="entry name" value="Pleckstrin-homology domain (PH domain)/Phosphotyrosine-binding domain (PTB)"/>
    <property type="match status" value="1"/>
</dbReference>
<feature type="region of interest" description="Disordered" evidence="1">
    <location>
        <begin position="971"/>
        <end position="1024"/>
    </location>
</feature>
<protein>
    <submittedName>
        <fullName evidence="3">Protein SKG3</fullName>
    </submittedName>
</protein>
<feature type="compositionally biased region" description="Low complexity" evidence="1">
    <location>
        <begin position="524"/>
        <end position="539"/>
    </location>
</feature>
<feature type="region of interest" description="Disordered" evidence="1">
    <location>
        <begin position="482"/>
        <end position="577"/>
    </location>
</feature>
<evidence type="ECO:0000259" key="2">
    <source>
        <dbReference type="PROSITE" id="PS50003"/>
    </source>
</evidence>
<feature type="compositionally biased region" description="Polar residues" evidence="1">
    <location>
        <begin position="482"/>
        <end position="494"/>
    </location>
</feature>
<keyword evidence="4" id="KW-1185">Reference proteome</keyword>
<dbReference type="InterPro" id="IPR001849">
    <property type="entry name" value="PH_domain"/>
</dbReference>
<feature type="region of interest" description="Disordered" evidence="1">
    <location>
        <begin position="1"/>
        <end position="31"/>
    </location>
</feature>
<dbReference type="InterPro" id="IPR058155">
    <property type="entry name" value="Skg3/CAF120-like_PH"/>
</dbReference>
<dbReference type="Pfam" id="PF00169">
    <property type="entry name" value="PH"/>
    <property type="match status" value="1"/>
</dbReference>
<organism evidence="3 4">
    <name type="scientific">Nakaseomyces bracarensis</name>
    <dbReference type="NCBI Taxonomy" id="273131"/>
    <lineage>
        <taxon>Eukaryota</taxon>
        <taxon>Fungi</taxon>
        <taxon>Dikarya</taxon>
        <taxon>Ascomycota</taxon>
        <taxon>Saccharomycotina</taxon>
        <taxon>Saccharomycetes</taxon>
        <taxon>Saccharomycetales</taxon>
        <taxon>Saccharomycetaceae</taxon>
        <taxon>Nakaseomyces</taxon>
    </lineage>
</organism>
<feature type="region of interest" description="Disordered" evidence="1">
    <location>
        <begin position="735"/>
        <end position="777"/>
    </location>
</feature>
<comment type="caution">
    <text evidence="3">The sequence shown here is derived from an EMBL/GenBank/DDBJ whole genome shotgun (WGS) entry which is preliminary data.</text>
</comment>
<dbReference type="PROSITE" id="PS50003">
    <property type="entry name" value="PH_DOMAIN"/>
    <property type="match status" value="1"/>
</dbReference>